<reference evidence="4" key="1">
    <citation type="journal article" date="2013" name="Nature">
        <title>Pan genome of the phytoplankton Emiliania underpins its global distribution.</title>
        <authorList>
            <person name="Read B.A."/>
            <person name="Kegel J."/>
            <person name="Klute M.J."/>
            <person name="Kuo A."/>
            <person name="Lefebvre S.C."/>
            <person name="Maumus F."/>
            <person name="Mayer C."/>
            <person name="Miller J."/>
            <person name="Monier A."/>
            <person name="Salamov A."/>
            <person name="Young J."/>
            <person name="Aguilar M."/>
            <person name="Claverie J.M."/>
            <person name="Frickenhaus S."/>
            <person name="Gonzalez K."/>
            <person name="Herman E.K."/>
            <person name="Lin Y.C."/>
            <person name="Napier J."/>
            <person name="Ogata H."/>
            <person name="Sarno A.F."/>
            <person name="Shmutz J."/>
            <person name="Schroeder D."/>
            <person name="de Vargas C."/>
            <person name="Verret F."/>
            <person name="von Dassow P."/>
            <person name="Valentin K."/>
            <person name="Van de Peer Y."/>
            <person name="Wheeler G."/>
            <person name="Dacks J.B."/>
            <person name="Delwiche C.F."/>
            <person name="Dyhrman S.T."/>
            <person name="Glockner G."/>
            <person name="John U."/>
            <person name="Richards T."/>
            <person name="Worden A.Z."/>
            <person name="Zhang X."/>
            <person name="Grigoriev I.V."/>
            <person name="Allen A.E."/>
            <person name="Bidle K."/>
            <person name="Borodovsky M."/>
            <person name="Bowler C."/>
            <person name="Brownlee C."/>
            <person name="Cock J.M."/>
            <person name="Elias M."/>
            <person name="Gladyshev V.N."/>
            <person name="Groth M."/>
            <person name="Guda C."/>
            <person name="Hadaegh A."/>
            <person name="Iglesias-Rodriguez M.D."/>
            <person name="Jenkins J."/>
            <person name="Jones B.M."/>
            <person name="Lawson T."/>
            <person name="Leese F."/>
            <person name="Lindquist E."/>
            <person name="Lobanov A."/>
            <person name="Lomsadze A."/>
            <person name="Malik S.B."/>
            <person name="Marsh M.E."/>
            <person name="Mackinder L."/>
            <person name="Mock T."/>
            <person name="Mueller-Roeber B."/>
            <person name="Pagarete A."/>
            <person name="Parker M."/>
            <person name="Probert I."/>
            <person name="Quesneville H."/>
            <person name="Raines C."/>
            <person name="Rensing S.A."/>
            <person name="Riano-Pachon D.M."/>
            <person name="Richier S."/>
            <person name="Rokitta S."/>
            <person name="Shiraiwa Y."/>
            <person name="Soanes D.M."/>
            <person name="van der Giezen M."/>
            <person name="Wahlund T.M."/>
            <person name="Williams B."/>
            <person name="Wilson W."/>
            <person name="Wolfe G."/>
            <person name="Wurch L.L."/>
        </authorList>
    </citation>
    <scope>NUCLEOTIDE SEQUENCE</scope>
</reference>
<dbReference type="Proteomes" id="UP000013827">
    <property type="component" value="Unassembled WGS sequence"/>
</dbReference>
<keyword evidence="1" id="KW-0175">Coiled coil</keyword>
<dbReference type="Gene3D" id="1.10.890.20">
    <property type="match status" value="1"/>
</dbReference>
<dbReference type="SUPFAM" id="SSF54626">
    <property type="entry name" value="Chalcone isomerase"/>
    <property type="match status" value="1"/>
</dbReference>
<feature type="region of interest" description="Disordered" evidence="2">
    <location>
        <begin position="262"/>
        <end position="287"/>
    </location>
</feature>
<accession>A0A0D3KR68</accession>
<sequence length="392" mass="41888">MAAKPHAPRLPSGDVLIGRGDRVVSVAFVKIHVYALGLYVESAGCRAALLPRFAGQSHDELLAVGPEFFAQFVGGSFKKTFRLVFCRALPKNKLVKGFEDAFKSRCDAEHKADADRVLDALVPDIGVAEDDVLTIQLEADTKTLSISFHSAATQAEDNRLTMESGGEGGCWTAFQRIFFDDDTPVPTIRHGAIADLPDVLAGEGNTAGESRGALTRQPTAMQIEAAVDRGLSHVQRKQMTWSEFAGRDDGGDITRGLLLQLQKGKSPGDKKSPLRSPKWGGGGGSGGAAVTSAELQLKNRELAQNIAVLEAEKDKLVKNLSREASERARVLPVLVVALFLLVELVCGVLGSDPAARWEAAMRHSLLAAGAAALPKLIDRVILVGEHAKTKSE</sequence>
<dbReference type="RefSeq" id="XP_005790682.1">
    <property type="nucleotide sequence ID" value="XM_005790625.1"/>
</dbReference>
<dbReference type="GeneID" id="17283523"/>
<dbReference type="AlphaFoldDB" id="A0A0D3KR68"/>
<dbReference type="InterPro" id="IPR016089">
    <property type="entry name" value="Chalcone_isomerase_bundle_sf"/>
</dbReference>
<dbReference type="PaxDb" id="2903-EOD38253"/>
<dbReference type="GO" id="GO:0016872">
    <property type="term" value="F:intramolecular lyase activity"/>
    <property type="evidence" value="ECO:0007669"/>
    <property type="project" value="InterPro"/>
</dbReference>
<dbReference type="Gene3D" id="3.50.70.10">
    <property type="match status" value="1"/>
</dbReference>
<evidence type="ECO:0000256" key="2">
    <source>
        <dbReference type="SAM" id="MobiDB-lite"/>
    </source>
</evidence>
<dbReference type="HOGENOM" id="CLU_795531_0_0_1"/>
<dbReference type="KEGG" id="ehx:EMIHUDRAFT_462318"/>
<dbReference type="PANTHER" id="PTHR47698">
    <property type="entry name" value="FATTY-ACID-BINDING PROTEIN 3, CHLOROPLASTIC"/>
    <property type="match status" value="1"/>
</dbReference>
<evidence type="ECO:0000313" key="4">
    <source>
        <dbReference type="Proteomes" id="UP000013827"/>
    </source>
</evidence>
<feature type="coiled-coil region" evidence="1">
    <location>
        <begin position="292"/>
        <end position="326"/>
    </location>
</feature>
<dbReference type="InterPro" id="IPR016088">
    <property type="entry name" value="Chalcone_isomerase_3-sand"/>
</dbReference>
<dbReference type="EnsemblProtists" id="EOD38253">
    <property type="protein sequence ID" value="EOD38253"/>
    <property type="gene ID" value="EMIHUDRAFT_462318"/>
</dbReference>
<protein>
    <submittedName>
        <fullName evidence="3">Uncharacterized protein</fullName>
    </submittedName>
</protein>
<proteinExistence type="predicted"/>
<keyword evidence="4" id="KW-1185">Reference proteome</keyword>
<evidence type="ECO:0000256" key="1">
    <source>
        <dbReference type="SAM" id="Coils"/>
    </source>
</evidence>
<reference evidence="3" key="2">
    <citation type="submission" date="2024-10" db="UniProtKB">
        <authorList>
            <consortium name="EnsemblProtists"/>
        </authorList>
    </citation>
    <scope>IDENTIFICATION</scope>
</reference>
<name>A0A0D3KR68_EMIH1</name>
<dbReference type="PANTHER" id="PTHR47698:SF2">
    <property type="entry name" value="FATTY-ACID-BINDING PROTEIN 3, CHLOROPLASTIC"/>
    <property type="match status" value="1"/>
</dbReference>
<evidence type="ECO:0000313" key="3">
    <source>
        <dbReference type="EnsemblProtists" id="EOD38253"/>
    </source>
</evidence>
<organism evidence="3 4">
    <name type="scientific">Emiliania huxleyi (strain CCMP1516)</name>
    <dbReference type="NCBI Taxonomy" id="280463"/>
    <lineage>
        <taxon>Eukaryota</taxon>
        <taxon>Haptista</taxon>
        <taxon>Haptophyta</taxon>
        <taxon>Prymnesiophyceae</taxon>
        <taxon>Isochrysidales</taxon>
        <taxon>Noelaerhabdaceae</taxon>
        <taxon>Emiliania</taxon>
    </lineage>
</organism>
<dbReference type="InterPro" id="IPR036298">
    <property type="entry name" value="Chalcone_isomerase_sf"/>
</dbReference>